<evidence type="ECO:0008006" key="8">
    <source>
        <dbReference type="Google" id="ProtNLM"/>
    </source>
</evidence>
<dbReference type="Proteomes" id="UP001610446">
    <property type="component" value="Unassembled WGS sequence"/>
</dbReference>
<evidence type="ECO:0000313" key="6">
    <source>
        <dbReference type="EMBL" id="KAL2832681.1"/>
    </source>
</evidence>
<protein>
    <recommendedName>
        <fullName evidence="8">NACHT domain-containing protein</fullName>
    </recommendedName>
</protein>
<dbReference type="EMBL" id="JBFXLU010000258">
    <property type="protein sequence ID" value="KAL2832681.1"/>
    <property type="molecule type" value="Genomic_DNA"/>
</dbReference>
<dbReference type="PANTHER" id="PTHR10039">
    <property type="entry name" value="AMELOGENIN"/>
    <property type="match status" value="1"/>
</dbReference>
<feature type="chain" id="PRO_5046067674" description="NACHT domain-containing protein" evidence="3">
    <location>
        <begin position="29"/>
        <end position="1119"/>
    </location>
</feature>
<evidence type="ECO:0000256" key="3">
    <source>
        <dbReference type="SAM" id="SignalP"/>
    </source>
</evidence>
<evidence type="ECO:0000313" key="7">
    <source>
        <dbReference type="Proteomes" id="UP001610446"/>
    </source>
</evidence>
<feature type="signal peptide" evidence="3">
    <location>
        <begin position="1"/>
        <end position="28"/>
    </location>
</feature>
<keyword evidence="1" id="KW-0677">Repeat</keyword>
<dbReference type="PANTHER" id="PTHR10039:SF5">
    <property type="entry name" value="NACHT DOMAIN-CONTAINING PROTEIN"/>
    <property type="match status" value="1"/>
</dbReference>
<evidence type="ECO:0000256" key="2">
    <source>
        <dbReference type="SAM" id="MobiDB-lite"/>
    </source>
</evidence>
<organism evidence="6 7">
    <name type="scientific">Aspergillus pseudoustus</name>
    <dbReference type="NCBI Taxonomy" id="1810923"/>
    <lineage>
        <taxon>Eukaryota</taxon>
        <taxon>Fungi</taxon>
        <taxon>Dikarya</taxon>
        <taxon>Ascomycota</taxon>
        <taxon>Pezizomycotina</taxon>
        <taxon>Eurotiomycetes</taxon>
        <taxon>Eurotiomycetidae</taxon>
        <taxon>Eurotiales</taxon>
        <taxon>Aspergillaceae</taxon>
        <taxon>Aspergillus</taxon>
        <taxon>Aspergillus subgen. Nidulantes</taxon>
    </lineage>
</organism>
<proteinExistence type="predicted"/>
<evidence type="ECO:0000256" key="1">
    <source>
        <dbReference type="ARBA" id="ARBA00022737"/>
    </source>
</evidence>
<keyword evidence="3" id="KW-0732">Signal</keyword>
<reference evidence="6 7" key="1">
    <citation type="submission" date="2024-07" db="EMBL/GenBank/DDBJ databases">
        <title>Section-level genome sequencing and comparative genomics of Aspergillus sections Usti and Cavernicolus.</title>
        <authorList>
            <consortium name="Lawrence Berkeley National Laboratory"/>
            <person name="Nybo J.L."/>
            <person name="Vesth T.C."/>
            <person name="Theobald S."/>
            <person name="Frisvad J.C."/>
            <person name="Larsen T.O."/>
            <person name="Kjaerboelling I."/>
            <person name="Rothschild-Mancinelli K."/>
            <person name="Lyhne E.K."/>
            <person name="Kogle M.E."/>
            <person name="Barry K."/>
            <person name="Clum A."/>
            <person name="Na H."/>
            <person name="Ledsgaard L."/>
            <person name="Lin J."/>
            <person name="Lipzen A."/>
            <person name="Kuo A."/>
            <person name="Riley R."/>
            <person name="Mondo S."/>
            <person name="Labutti K."/>
            <person name="Haridas S."/>
            <person name="Pangalinan J."/>
            <person name="Salamov A.A."/>
            <person name="Simmons B.A."/>
            <person name="Magnuson J.K."/>
            <person name="Chen J."/>
            <person name="Drula E."/>
            <person name="Henrissat B."/>
            <person name="Wiebenga A."/>
            <person name="Lubbers R.J."/>
            <person name="Gomes A.C."/>
            <person name="Makela M.R."/>
            <person name="Stajich J."/>
            <person name="Grigoriev I.V."/>
            <person name="Mortensen U.H."/>
            <person name="De Vries R.P."/>
            <person name="Baker S.E."/>
            <person name="Andersen M.R."/>
        </authorList>
    </citation>
    <scope>NUCLEOTIDE SEQUENCE [LARGE SCALE GENOMIC DNA]</scope>
    <source>
        <strain evidence="6 7">CBS 123904</strain>
    </source>
</reference>
<feature type="domain" description="Nephrocystin 3-like N-terminal" evidence="4">
    <location>
        <begin position="352"/>
        <end position="517"/>
    </location>
</feature>
<dbReference type="Pfam" id="PF25053">
    <property type="entry name" value="DUF7791"/>
    <property type="match status" value="1"/>
</dbReference>
<dbReference type="Gene3D" id="3.40.50.300">
    <property type="entry name" value="P-loop containing nucleotide triphosphate hydrolases"/>
    <property type="match status" value="1"/>
</dbReference>
<comment type="caution">
    <text evidence="6">The sequence shown here is derived from an EMBL/GenBank/DDBJ whole genome shotgun (WGS) entry which is preliminary data.</text>
</comment>
<feature type="region of interest" description="Disordered" evidence="2">
    <location>
        <begin position="316"/>
        <end position="336"/>
    </location>
</feature>
<sequence length="1119" mass="127258">MNKRPITGRRVQLLWALLHAWAHGEALGQANFPLTNTRDGPKPRRKGLLSVNLFLKSTIINTMDPLSAIGLASNILQFIEFGANICRGVYEIANSATGQTTENAHVSVWVEDLKQAVHGLSVNTHGTSAHERELAKLAGQCRDVSVELTDILSKLKAKKGDRLWSSIRISLRSSFKRRDIAALRTRLEDYRAQILLRLSLLLSEEQSPVKGYLKQIQQQAIDLGNQHGTQIQTQSDHLQEIIQKLSVVQSSTSDIEAIRIATADIQSSLRALQQSASQIPRENETLRALYFPSMFHRDDAIQSAAGGTYRWLVGDDGSSNRSDGRRSSDGSPGNLPTWLLTDEASRRAVANRFQNFLHHGNGVFVIFGKAGSGKSTLMRFVADANNLAVRARVHSWAAGRRLILISVYFWGAGDILQRSLEGLYRSVLYQALRQCPELIPEVFEHGPDQATWERIRLPVLKRAMNKLMQSLDLQLYSLCLIIDGLDEYEGDSLDHTALVKDIRSWGRENVKIVCSTRPHPEYVHTFTEQERTLQLHALTKADIWEYTMSMFSSHAGPQTDPSNLLFLADRVVDNAEGVFLWAYLVVRSLTRKMRLFSVDQLTDMLSATPRDLNRLFDQMLSKVDPLAQKHTENFLLLVLRNPFRRRLNALSFSWIEDLASPTFPFQRAMCSYTRTEIEQRLDLVQSQIGDLTGGMLEIRKSQDASRNFFFRHIVDFFHRTFRDYLMERWHDRQGPTAETYMRIALAELKFSYSMDMYNSEVSTQGSFIGFVWVWNVIMDSFKASRPGVGEVLARSTIFLEELELLMDGYGKLLDSSGERDSGDKLSNRPVFEPDLLDPVGRRRWRSSFLYNKEAKELLGLRPFSFLNFVAAQHNIPNSSDYFVKRLTECVKLNPQRSHVSLVEILIHSTLRPGQEAVSSFCLGNGVLWSSPVSVWLTADEGKQQCYPEIAPAWLVLLGMLVYNELILQFDPNLLGHKLEQLLQAGVYLFSVVFVISLKQSSNFSDADSRRVIDIRELVEIVQPENVDFFRELLNDRAPRELDTWRKGIPGTEVSTMSSPQDENGQELDYAEEIRTKYRKPSPAEIHELQASARMPRVPYVVDMVTRTQRLPREFLIQGC</sequence>
<evidence type="ECO:0000259" key="4">
    <source>
        <dbReference type="Pfam" id="PF24883"/>
    </source>
</evidence>
<keyword evidence="7" id="KW-1185">Reference proteome</keyword>
<dbReference type="InterPro" id="IPR027417">
    <property type="entry name" value="P-loop_NTPase"/>
</dbReference>
<dbReference type="InterPro" id="IPR056693">
    <property type="entry name" value="DUF7791"/>
</dbReference>
<name>A0ABR4IY34_9EURO</name>
<dbReference type="SUPFAM" id="SSF52540">
    <property type="entry name" value="P-loop containing nucleoside triphosphate hydrolases"/>
    <property type="match status" value="1"/>
</dbReference>
<gene>
    <name evidence="6" type="ORF">BJY01DRAFT_253789</name>
</gene>
<accession>A0ABR4IY34</accession>
<dbReference type="InterPro" id="IPR056884">
    <property type="entry name" value="NPHP3-like_N"/>
</dbReference>
<feature type="domain" description="DUF7791" evidence="5">
    <location>
        <begin position="628"/>
        <end position="728"/>
    </location>
</feature>
<dbReference type="Pfam" id="PF24883">
    <property type="entry name" value="NPHP3_N"/>
    <property type="match status" value="1"/>
</dbReference>
<evidence type="ECO:0000259" key="5">
    <source>
        <dbReference type="Pfam" id="PF25053"/>
    </source>
</evidence>